<name>A0A0M8NYS3_9EURO</name>
<keyword evidence="2" id="KW-1185">Reference proteome</keyword>
<protein>
    <submittedName>
        <fullName evidence="1">Uncharacterized protein</fullName>
    </submittedName>
</protein>
<organism evidence="1 2">
    <name type="scientific">Penicillium nordicum</name>
    <dbReference type="NCBI Taxonomy" id="229535"/>
    <lineage>
        <taxon>Eukaryota</taxon>
        <taxon>Fungi</taxon>
        <taxon>Dikarya</taxon>
        <taxon>Ascomycota</taxon>
        <taxon>Pezizomycotina</taxon>
        <taxon>Eurotiomycetes</taxon>
        <taxon>Eurotiomycetidae</taxon>
        <taxon>Eurotiales</taxon>
        <taxon>Aspergillaceae</taxon>
        <taxon>Penicillium</taxon>
    </lineage>
</organism>
<sequence>MGTSKGRLLQRAPGLASYKLRQKTIISEHYAQIVQAPIYILHDMTKTVLHNITPRPQGSQLDHAVDRLEHDQAKAAWRQLLYERIDQDEEPVDREGEMHANRLC</sequence>
<reference evidence="1 2" key="1">
    <citation type="submission" date="2015-08" db="EMBL/GenBank/DDBJ databases">
        <title>Genome sequencing of Penicillium nordicum.</title>
        <authorList>
            <person name="Nguyen H.D."/>
            <person name="Seifert K.A."/>
        </authorList>
    </citation>
    <scope>NUCLEOTIDE SEQUENCE [LARGE SCALE GENOMIC DNA]</scope>
    <source>
        <strain evidence="1 2">DAOMC 185683</strain>
    </source>
</reference>
<evidence type="ECO:0000313" key="2">
    <source>
        <dbReference type="Proteomes" id="UP000037696"/>
    </source>
</evidence>
<dbReference type="AlphaFoldDB" id="A0A0M8NYS3"/>
<dbReference type="EMBL" id="LHQQ01000127">
    <property type="protein sequence ID" value="KOS41618.1"/>
    <property type="molecule type" value="Genomic_DNA"/>
</dbReference>
<gene>
    <name evidence="1" type="ORF">ACN38_g7530</name>
</gene>
<dbReference type="Proteomes" id="UP000037696">
    <property type="component" value="Unassembled WGS sequence"/>
</dbReference>
<comment type="caution">
    <text evidence="1">The sequence shown here is derived from an EMBL/GenBank/DDBJ whole genome shotgun (WGS) entry which is preliminary data.</text>
</comment>
<proteinExistence type="predicted"/>
<evidence type="ECO:0000313" key="1">
    <source>
        <dbReference type="EMBL" id="KOS41618.1"/>
    </source>
</evidence>
<accession>A0A0M8NYS3</accession>